<dbReference type="AlphaFoldDB" id="A0A0L0CA01"/>
<dbReference type="PANTHER" id="PTHR20997:SF2">
    <property type="entry name" value="EG:BACR42I17.2 PROTEIN-RELATED"/>
    <property type="match status" value="1"/>
</dbReference>
<comment type="caution">
    <text evidence="2">The sequence shown here is derived from an EMBL/GenBank/DDBJ whole genome shotgun (WGS) entry which is preliminary data.</text>
</comment>
<evidence type="ECO:0008006" key="4">
    <source>
        <dbReference type="Google" id="ProtNLM"/>
    </source>
</evidence>
<dbReference type="Proteomes" id="UP000037069">
    <property type="component" value="Unassembled WGS sequence"/>
</dbReference>
<dbReference type="EMBL" id="JRES01000712">
    <property type="protein sequence ID" value="KNC29040.1"/>
    <property type="molecule type" value="Genomic_DNA"/>
</dbReference>
<keyword evidence="1" id="KW-0732">Signal</keyword>
<keyword evidence="3" id="KW-1185">Reference proteome</keyword>
<dbReference type="InterPro" id="IPR009832">
    <property type="entry name" value="DUF1397"/>
</dbReference>
<evidence type="ECO:0000256" key="1">
    <source>
        <dbReference type="SAM" id="SignalP"/>
    </source>
</evidence>
<organism evidence="2 3">
    <name type="scientific">Lucilia cuprina</name>
    <name type="common">Green bottle fly</name>
    <name type="synonym">Australian sheep blowfly</name>
    <dbReference type="NCBI Taxonomy" id="7375"/>
    <lineage>
        <taxon>Eukaryota</taxon>
        <taxon>Metazoa</taxon>
        <taxon>Ecdysozoa</taxon>
        <taxon>Arthropoda</taxon>
        <taxon>Hexapoda</taxon>
        <taxon>Insecta</taxon>
        <taxon>Pterygota</taxon>
        <taxon>Neoptera</taxon>
        <taxon>Endopterygota</taxon>
        <taxon>Diptera</taxon>
        <taxon>Brachycera</taxon>
        <taxon>Muscomorpha</taxon>
        <taxon>Oestroidea</taxon>
        <taxon>Calliphoridae</taxon>
        <taxon>Luciliinae</taxon>
        <taxon>Lucilia</taxon>
    </lineage>
</organism>
<feature type="signal peptide" evidence="1">
    <location>
        <begin position="1"/>
        <end position="25"/>
    </location>
</feature>
<name>A0A0L0CA01_LUCCU</name>
<dbReference type="OrthoDB" id="6512861at2759"/>
<dbReference type="PANTHER" id="PTHR20997">
    <property type="entry name" value="EG:BACR42I17.2 PROTEIN-RELATED"/>
    <property type="match status" value="1"/>
</dbReference>
<evidence type="ECO:0000313" key="2">
    <source>
        <dbReference type="EMBL" id="KNC29040.1"/>
    </source>
</evidence>
<gene>
    <name evidence="2" type="ORF">FF38_01398</name>
</gene>
<dbReference type="OMA" id="HHLEQCS"/>
<feature type="chain" id="PRO_5005536028" description="27 kDa hemolymph protein" evidence="1">
    <location>
        <begin position="26"/>
        <end position="306"/>
    </location>
</feature>
<accession>A0A0L0CA01</accession>
<protein>
    <recommendedName>
        <fullName evidence="4">27 kDa hemolymph protein</fullName>
    </recommendedName>
</protein>
<sequence length="306" mass="34312">MLKLRLVLIVIVATISVLLMSQSDAINVSQIDSLKKQFLPAEYRNTNFTFEDLKRVFKEKCKKASGVDNSTLYQEVEKEALKFSKCLSGIANLTALQEEIEVARPIGELDTVFHKYCLKAPEGEKCFKEFNTAVQPCLSKDEKAQNAIMVRIFIGLLSFMCARGGDQIALFVAEEGPECFEANKEAITHCANKSFSEFVPKDNSVPDLFNLPDFVVEPEHCIDLVKFETCTLHHLEQCQEITPANVAESVFKFIKNETSCKSWLENKANERSILKDPKKSSASLTHISILSCLLAAFVGLSSRYFS</sequence>
<dbReference type="STRING" id="7375.A0A0L0CA01"/>
<proteinExistence type="predicted"/>
<reference evidence="2 3" key="1">
    <citation type="journal article" date="2015" name="Nat. Commun.">
        <title>Lucilia cuprina genome unlocks parasitic fly biology to underpin future interventions.</title>
        <authorList>
            <person name="Anstead C.A."/>
            <person name="Korhonen P.K."/>
            <person name="Young N.D."/>
            <person name="Hall R.S."/>
            <person name="Jex A.R."/>
            <person name="Murali S.C."/>
            <person name="Hughes D.S."/>
            <person name="Lee S.F."/>
            <person name="Perry T."/>
            <person name="Stroehlein A.J."/>
            <person name="Ansell B.R."/>
            <person name="Breugelmans B."/>
            <person name="Hofmann A."/>
            <person name="Qu J."/>
            <person name="Dugan S."/>
            <person name="Lee S.L."/>
            <person name="Chao H."/>
            <person name="Dinh H."/>
            <person name="Han Y."/>
            <person name="Doddapaneni H.V."/>
            <person name="Worley K.C."/>
            <person name="Muzny D.M."/>
            <person name="Ioannidis P."/>
            <person name="Waterhouse R.M."/>
            <person name="Zdobnov E.M."/>
            <person name="James P.J."/>
            <person name="Bagnall N.H."/>
            <person name="Kotze A.C."/>
            <person name="Gibbs R.A."/>
            <person name="Richards S."/>
            <person name="Batterham P."/>
            <person name="Gasser R.B."/>
        </authorList>
    </citation>
    <scope>NUCLEOTIDE SEQUENCE [LARGE SCALE GENOMIC DNA]</scope>
    <source>
        <strain evidence="2 3">LS</strain>
        <tissue evidence="2">Full body</tissue>
    </source>
</reference>
<dbReference type="Pfam" id="PF07165">
    <property type="entry name" value="DUF1397"/>
    <property type="match status" value="1"/>
</dbReference>
<evidence type="ECO:0000313" key="3">
    <source>
        <dbReference type="Proteomes" id="UP000037069"/>
    </source>
</evidence>